<dbReference type="InterPro" id="IPR058322">
    <property type="entry name" value="DUF8009"/>
</dbReference>
<dbReference type="Proteomes" id="UP001596545">
    <property type="component" value="Unassembled WGS sequence"/>
</dbReference>
<dbReference type="EMBL" id="JBHTBL010000005">
    <property type="protein sequence ID" value="MFC7324506.1"/>
    <property type="molecule type" value="Genomic_DNA"/>
</dbReference>
<evidence type="ECO:0000313" key="3">
    <source>
        <dbReference type="EMBL" id="MFC7324506.1"/>
    </source>
</evidence>
<feature type="domain" description="DUF8009" evidence="2">
    <location>
        <begin position="3"/>
        <end position="153"/>
    </location>
</feature>
<gene>
    <name evidence="3" type="ORF">ACFQMF_07930</name>
</gene>
<accession>A0ABD6AKC2</accession>
<feature type="region of interest" description="Disordered" evidence="1">
    <location>
        <begin position="95"/>
        <end position="114"/>
    </location>
</feature>
<comment type="caution">
    <text evidence="3">The sequence shown here is derived from an EMBL/GenBank/DDBJ whole genome shotgun (WGS) entry which is preliminary data.</text>
</comment>
<keyword evidence="4" id="KW-1185">Reference proteome</keyword>
<dbReference type="RefSeq" id="WP_256409593.1">
    <property type="nucleotide sequence ID" value="NZ_JANHDN010000005.1"/>
</dbReference>
<name>A0ABD6AKC2_9EURY</name>
<sequence length="153" mass="16629">MSERGEGGPDRIRSIAVHREDVASALEATLRSDREVVLRVTPPFSGRMRARLHAVDAGASDPPGEDAAASGERDGDPPTPIHVDPRELVAEVPPYPEVDETAAAHPDADLETRRRLHEEAVESWRERVRDSVVESVAIEVDEASRDVDVTALG</sequence>
<evidence type="ECO:0000313" key="4">
    <source>
        <dbReference type="Proteomes" id="UP001596545"/>
    </source>
</evidence>
<reference evidence="3 4" key="1">
    <citation type="journal article" date="2019" name="Int. J. Syst. Evol. Microbiol.">
        <title>The Global Catalogue of Microorganisms (GCM) 10K type strain sequencing project: providing services to taxonomists for standard genome sequencing and annotation.</title>
        <authorList>
            <consortium name="The Broad Institute Genomics Platform"/>
            <consortium name="The Broad Institute Genome Sequencing Center for Infectious Disease"/>
            <person name="Wu L."/>
            <person name="Ma J."/>
        </authorList>
    </citation>
    <scope>NUCLEOTIDE SEQUENCE [LARGE SCALE GENOMIC DNA]</scope>
    <source>
        <strain evidence="3 4">CGMCC 1.12554</strain>
    </source>
</reference>
<evidence type="ECO:0000256" key="1">
    <source>
        <dbReference type="SAM" id="MobiDB-lite"/>
    </source>
</evidence>
<protein>
    <recommendedName>
        <fullName evidence="2">DUF8009 domain-containing protein</fullName>
    </recommendedName>
</protein>
<feature type="region of interest" description="Disordered" evidence="1">
    <location>
        <begin position="51"/>
        <end position="83"/>
    </location>
</feature>
<evidence type="ECO:0000259" key="2">
    <source>
        <dbReference type="Pfam" id="PF26033"/>
    </source>
</evidence>
<organism evidence="3 4">
    <name type="scientific">Halorubrum rutilum</name>
    <dbReference type="NCBI Taxonomy" id="1364933"/>
    <lineage>
        <taxon>Archaea</taxon>
        <taxon>Methanobacteriati</taxon>
        <taxon>Methanobacteriota</taxon>
        <taxon>Stenosarchaea group</taxon>
        <taxon>Halobacteria</taxon>
        <taxon>Halobacteriales</taxon>
        <taxon>Haloferacaceae</taxon>
        <taxon>Halorubrum</taxon>
    </lineage>
</organism>
<dbReference type="Pfam" id="PF26033">
    <property type="entry name" value="DUF8009"/>
    <property type="match status" value="1"/>
</dbReference>
<dbReference type="AlphaFoldDB" id="A0ABD6AKC2"/>
<proteinExistence type="predicted"/>